<name>A0A8X6K9L3_NEPPI</name>
<evidence type="ECO:0000313" key="2">
    <source>
        <dbReference type="Proteomes" id="UP000887013"/>
    </source>
</evidence>
<gene>
    <name evidence="1" type="ORF">NPIL_507011</name>
</gene>
<keyword evidence="2" id="KW-1185">Reference proteome</keyword>
<protein>
    <submittedName>
        <fullName evidence="1">Uncharacterized protein</fullName>
    </submittedName>
</protein>
<organism evidence="1 2">
    <name type="scientific">Nephila pilipes</name>
    <name type="common">Giant wood spider</name>
    <name type="synonym">Nephila maculata</name>
    <dbReference type="NCBI Taxonomy" id="299642"/>
    <lineage>
        <taxon>Eukaryota</taxon>
        <taxon>Metazoa</taxon>
        <taxon>Ecdysozoa</taxon>
        <taxon>Arthropoda</taxon>
        <taxon>Chelicerata</taxon>
        <taxon>Arachnida</taxon>
        <taxon>Araneae</taxon>
        <taxon>Araneomorphae</taxon>
        <taxon>Entelegynae</taxon>
        <taxon>Araneoidea</taxon>
        <taxon>Nephilidae</taxon>
        <taxon>Nephila</taxon>
    </lineage>
</organism>
<proteinExistence type="predicted"/>
<dbReference type="EMBL" id="BMAW01088207">
    <property type="protein sequence ID" value="GFS33498.1"/>
    <property type="molecule type" value="Genomic_DNA"/>
</dbReference>
<comment type="caution">
    <text evidence="1">The sequence shown here is derived from an EMBL/GenBank/DDBJ whole genome shotgun (WGS) entry which is preliminary data.</text>
</comment>
<reference evidence="1" key="1">
    <citation type="submission" date="2020-08" db="EMBL/GenBank/DDBJ databases">
        <title>Multicomponent nature underlies the extraordinary mechanical properties of spider dragline silk.</title>
        <authorList>
            <person name="Kono N."/>
            <person name="Nakamura H."/>
            <person name="Mori M."/>
            <person name="Yoshida Y."/>
            <person name="Ohtoshi R."/>
            <person name="Malay A.D."/>
            <person name="Moran D.A.P."/>
            <person name="Tomita M."/>
            <person name="Numata K."/>
            <person name="Arakawa K."/>
        </authorList>
    </citation>
    <scope>NUCLEOTIDE SEQUENCE</scope>
</reference>
<evidence type="ECO:0000313" key="1">
    <source>
        <dbReference type="EMBL" id="GFS33498.1"/>
    </source>
</evidence>
<dbReference type="Proteomes" id="UP000887013">
    <property type="component" value="Unassembled WGS sequence"/>
</dbReference>
<dbReference type="AlphaFoldDB" id="A0A8X6K9L3"/>
<accession>A0A8X6K9L3</accession>
<sequence length="134" mass="14836">MVRYGNAPDFSCNSLLAGQSIFIFQRHAVSAGIGTFIYVLTLCKMSASVICGNVPRHAALTYDPCIGTYADVPLAHLNIIHFMSPLCFNFGLKVNAFWPVAVRYDVPTYLLLGVYDHCTRKYIILPKIMSLPSS</sequence>